<evidence type="ECO:0000313" key="1">
    <source>
        <dbReference type="EMBL" id="RRT44258.1"/>
    </source>
</evidence>
<dbReference type="EMBL" id="AMZH03016583">
    <property type="protein sequence ID" value="RRT44258.1"/>
    <property type="molecule type" value="Genomic_DNA"/>
</dbReference>
<organism evidence="1 2">
    <name type="scientific">Ensete ventricosum</name>
    <name type="common">Abyssinian banana</name>
    <name type="synonym">Musa ensete</name>
    <dbReference type="NCBI Taxonomy" id="4639"/>
    <lineage>
        <taxon>Eukaryota</taxon>
        <taxon>Viridiplantae</taxon>
        <taxon>Streptophyta</taxon>
        <taxon>Embryophyta</taxon>
        <taxon>Tracheophyta</taxon>
        <taxon>Spermatophyta</taxon>
        <taxon>Magnoliopsida</taxon>
        <taxon>Liliopsida</taxon>
        <taxon>Zingiberales</taxon>
        <taxon>Musaceae</taxon>
        <taxon>Ensete</taxon>
    </lineage>
</organism>
<reference evidence="1 2" key="1">
    <citation type="journal article" date="2014" name="Agronomy (Basel)">
        <title>A Draft Genome Sequence for Ensete ventricosum, the Drought-Tolerant Tree Against Hunger.</title>
        <authorList>
            <person name="Harrison J."/>
            <person name="Moore K.A."/>
            <person name="Paszkiewicz K."/>
            <person name="Jones T."/>
            <person name="Grant M."/>
            <person name="Ambacheew D."/>
            <person name="Muzemil S."/>
            <person name="Studholme D.J."/>
        </authorList>
    </citation>
    <scope>NUCLEOTIDE SEQUENCE [LARGE SCALE GENOMIC DNA]</scope>
</reference>
<protein>
    <submittedName>
        <fullName evidence="1">Uncharacterized protein</fullName>
    </submittedName>
</protein>
<name>A0A426XXH2_ENSVE</name>
<evidence type="ECO:0000313" key="2">
    <source>
        <dbReference type="Proteomes" id="UP000287651"/>
    </source>
</evidence>
<dbReference type="AlphaFoldDB" id="A0A426XXH2"/>
<sequence>MKALLSPLFQWCRSERFPPTTSNGDGSELFHIRRHQIHGKARAFGPLHPVLSRSVLSDSIHRSVLGHFVVRKCSALLKI</sequence>
<comment type="caution">
    <text evidence="1">The sequence shown here is derived from an EMBL/GenBank/DDBJ whole genome shotgun (WGS) entry which is preliminary data.</text>
</comment>
<proteinExistence type="predicted"/>
<dbReference type="Proteomes" id="UP000287651">
    <property type="component" value="Unassembled WGS sequence"/>
</dbReference>
<gene>
    <name evidence="1" type="ORF">B296_00044402</name>
</gene>
<accession>A0A426XXH2</accession>